<dbReference type="InterPro" id="IPR011989">
    <property type="entry name" value="ARM-like"/>
</dbReference>
<dbReference type="OMA" id="AENEFLM"/>
<evidence type="ECO:0000256" key="4">
    <source>
        <dbReference type="ARBA" id="ARBA00022448"/>
    </source>
</evidence>
<dbReference type="Pfam" id="PF03378">
    <property type="entry name" value="CAS_CSE1"/>
    <property type="match status" value="1"/>
</dbReference>
<dbReference type="InterPro" id="IPR016024">
    <property type="entry name" value="ARM-type_fold"/>
</dbReference>
<organism evidence="9 10">
    <name type="scientific">Tilletiaria anomala (strain ATCC 24038 / CBS 436.72 / UBC 951)</name>
    <dbReference type="NCBI Taxonomy" id="1037660"/>
    <lineage>
        <taxon>Eukaryota</taxon>
        <taxon>Fungi</taxon>
        <taxon>Dikarya</taxon>
        <taxon>Basidiomycota</taxon>
        <taxon>Ustilaginomycotina</taxon>
        <taxon>Exobasidiomycetes</taxon>
        <taxon>Georgefischeriales</taxon>
        <taxon>Tilletiariaceae</taxon>
        <taxon>Tilletiaria</taxon>
    </lineage>
</organism>
<dbReference type="Proteomes" id="UP000027361">
    <property type="component" value="Unassembled WGS sequence"/>
</dbReference>
<keyword evidence="9" id="KW-0946">Virion</keyword>
<dbReference type="Pfam" id="PF08389">
    <property type="entry name" value="Xpo1"/>
    <property type="match status" value="1"/>
</dbReference>
<dbReference type="GO" id="GO:0005049">
    <property type="term" value="F:nuclear export signal receptor activity"/>
    <property type="evidence" value="ECO:0007669"/>
    <property type="project" value="TreeGrafter"/>
</dbReference>
<dbReference type="GeneID" id="25263306"/>
<comment type="subcellular location">
    <subcellularLocation>
        <location evidence="2">Cytoplasm</location>
    </subcellularLocation>
    <subcellularLocation>
        <location evidence="1">Nucleus</location>
    </subcellularLocation>
</comment>
<evidence type="ECO:0000256" key="2">
    <source>
        <dbReference type="ARBA" id="ARBA00004496"/>
    </source>
</evidence>
<dbReference type="InterPro" id="IPR013713">
    <property type="entry name" value="XPO2_central"/>
</dbReference>
<dbReference type="InterPro" id="IPR001494">
    <property type="entry name" value="Importin-beta_N"/>
</dbReference>
<name>A0A066VN61_TILAU</name>
<evidence type="ECO:0000313" key="9">
    <source>
        <dbReference type="EMBL" id="KDN43192.1"/>
    </source>
</evidence>
<keyword evidence="4" id="KW-0813">Transport</keyword>
<dbReference type="SUPFAM" id="SSF48371">
    <property type="entry name" value="ARM repeat"/>
    <property type="match status" value="1"/>
</dbReference>
<protein>
    <submittedName>
        <fullName evidence="9">Putative CSE1-nuclear envelope protein that mediates the nuclear export of importin alpha</fullName>
    </submittedName>
</protein>
<comment type="similarity">
    <text evidence="3">Belongs to the XPO2/CSE1 family.</text>
</comment>
<dbReference type="GO" id="GO:0005829">
    <property type="term" value="C:cytosol"/>
    <property type="evidence" value="ECO:0007669"/>
    <property type="project" value="TreeGrafter"/>
</dbReference>
<dbReference type="PANTHER" id="PTHR10997">
    <property type="entry name" value="IMPORTIN-7, 8, 11"/>
    <property type="match status" value="1"/>
</dbReference>
<evidence type="ECO:0000256" key="3">
    <source>
        <dbReference type="ARBA" id="ARBA00008669"/>
    </source>
</evidence>
<keyword evidence="9" id="KW-0261">Viral envelope protein</keyword>
<evidence type="ECO:0000256" key="5">
    <source>
        <dbReference type="ARBA" id="ARBA00022490"/>
    </source>
</evidence>
<dbReference type="InterPro" id="IPR013598">
    <property type="entry name" value="Exportin-1/Importin-b-like"/>
</dbReference>
<dbReference type="GO" id="GO:0006611">
    <property type="term" value="P:protein export from nucleus"/>
    <property type="evidence" value="ECO:0007669"/>
    <property type="project" value="TreeGrafter"/>
</dbReference>
<dbReference type="Pfam" id="PF03810">
    <property type="entry name" value="IBN_N"/>
    <property type="match status" value="1"/>
</dbReference>
<reference evidence="9 10" key="1">
    <citation type="submission" date="2014-05" db="EMBL/GenBank/DDBJ databases">
        <title>Draft genome sequence of a rare smut relative, Tilletiaria anomala UBC 951.</title>
        <authorList>
            <consortium name="DOE Joint Genome Institute"/>
            <person name="Toome M."/>
            <person name="Kuo A."/>
            <person name="Henrissat B."/>
            <person name="Lipzen A."/>
            <person name="Tritt A."/>
            <person name="Yoshinaga Y."/>
            <person name="Zane M."/>
            <person name="Barry K."/>
            <person name="Grigoriev I.V."/>
            <person name="Spatafora J.W."/>
            <person name="Aimea M.C."/>
        </authorList>
    </citation>
    <scope>NUCLEOTIDE SEQUENCE [LARGE SCALE GENOMIC DNA]</scope>
    <source>
        <strain evidence="9 10">UBC 951</strain>
    </source>
</reference>
<gene>
    <name evidence="9" type="ORF">K437DRAFT_248568</name>
</gene>
<evidence type="ECO:0000259" key="8">
    <source>
        <dbReference type="PROSITE" id="PS50166"/>
    </source>
</evidence>
<feature type="domain" description="Importin N-terminal" evidence="8">
    <location>
        <begin position="26"/>
        <end position="103"/>
    </location>
</feature>
<comment type="caution">
    <text evidence="9">The sequence shown here is derived from an EMBL/GenBank/DDBJ whole genome shotgun (WGS) entry which is preliminary data.</text>
</comment>
<dbReference type="FunCoup" id="A0A066VN61">
    <property type="interactions" value="732"/>
</dbReference>
<dbReference type="RefSeq" id="XP_013242291.1">
    <property type="nucleotide sequence ID" value="XM_013386837.1"/>
</dbReference>
<evidence type="ECO:0000256" key="1">
    <source>
        <dbReference type="ARBA" id="ARBA00004123"/>
    </source>
</evidence>
<dbReference type="InParanoid" id="A0A066VN61"/>
<keyword evidence="7" id="KW-0539">Nucleus</keyword>
<dbReference type="AlphaFoldDB" id="A0A066VN61"/>
<dbReference type="GO" id="GO:0031267">
    <property type="term" value="F:small GTPase binding"/>
    <property type="evidence" value="ECO:0007669"/>
    <property type="project" value="InterPro"/>
</dbReference>
<evidence type="ECO:0000256" key="7">
    <source>
        <dbReference type="ARBA" id="ARBA00023242"/>
    </source>
</evidence>
<dbReference type="Pfam" id="PF08506">
    <property type="entry name" value="Cse1"/>
    <property type="match status" value="1"/>
</dbReference>
<dbReference type="GO" id="GO:0006606">
    <property type="term" value="P:protein import into nucleus"/>
    <property type="evidence" value="ECO:0007669"/>
    <property type="project" value="TreeGrafter"/>
</dbReference>
<dbReference type="Gene3D" id="1.25.10.10">
    <property type="entry name" value="Leucine-rich Repeat Variant"/>
    <property type="match status" value="1"/>
</dbReference>
<keyword evidence="5" id="KW-0963">Cytoplasm</keyword>
<dbReference type="EMBL" id="JMSN01000063">
    <property type="protein sequence ID" value="KDN43192.1"/>
    <property type="molecule type" value="Genomic_DNA"/>
</dbReference>
<proteinExistence type="inferred from homology"/>
<dbReference type="GO" id="GO:0005635">
    <property type="term" value="C:nuclear envelope"/>
    <property type="evidence" value="ECO:0007669"/>
    <property type="project" value="TreeGrafter"/>
</dbReference>
<dbReference type="InterPro" id="IPR005043">
    <property type="entry name" value="XPO2_C"/>
</dbReference>
<evidence type="ECO:0000256" key="6">
    <source>
        <dbReference type="ARBA" id="ARBA00022927"/>
    </source>
</evidence>
<dbReference type="HOGENOM" id="CLU_009614_0_0_1"/>
<keyword evidence="10" id="KW-1185">Reference proteome</keyword>
<accession>A0A066VN61</accession>
<evidence type="ECO:0000313" key="10">
    <source>
        <dbReference type="Proteomes" id="UP000027361"/>
    </source>
</evidence>
<dbReference type="OrthoDB" id="3268246at2759"/>
<dbReference type="SMART" id="SM00913">
    <property type="entry name" value="IBN_N"/>
    <property type="match status" value="1"/>
</dbReference>
<dbReference type="PROSITE" id="PS50166">
    <property type="entry name" value="IMPORTIN_B_NT"/>
    <property type="match status" value="1"/>
</dbReference>
<dbReference type="PANTHER" id="PTHR10997:SF8">
    <property type="entry name" value="EXPORTIN-2"/>
    <property type="match status" value="1"/>
</dbReference>
<keyword evidence="6" id="KW-0653">Protein transport</keyword>
<dbReference type="STRING" id="1037660.A0A066VN61"/>
<sequence>MDAHVASLAGLFQVTLQPDPGARKAAEAQITAAQSQPGFPQLLLSLIEHNSSSSIPLPTRLAAAINLKNLCKNGWADSDDHEGVIAEADKQTVRLQVLPLLFRLASSQAQAQTQGSLVGLRTQLREAVAHIAEHDFPQRWPSLIEELVSRLNEQDHSVLMTVLQTSHSIFRRWRSAFRTDALWTQINLVLGVYAEPFLQLLQRTDATLNDAETPSASILPLTSALSVEIQIFYDLSVQDLPPHFEDNLDEVIVPILMRWLSFSRPELAFAPDDDSTEAGPLEKVRAGVCEVGELYAQKYPEEFSKHLGPFVQAVWQMLGTCGQGERYDVLVAKATGLLSTIVRMGSQKVMFEAEDTLRQFVTAIILPNAQLRESDEELFEDNPIEYIRRDLETSAENDTRRKASSDFTRALMQHFGQTVTGVMEQYIAQFLAEYRADPVQNWKQKDTAIYLLTSIAVGGSTAQHGVSSVNALIDVVKFFSDNVFADLQASSTDVANPILQVDAIKFLHTFRNQLTKEQLLSVLPLLVQHLESGNYVTCSYAAITIERILFLKTSGSTSQPLFSPADVQPFSETILMACFRTIMAGGTPEKIAENDYLMKCVMRLIMTSRHTLAPFHSPILQQLTNVLAEISKNPSNPKFNQFVFESISALIRFVVAADASTLSSCEQSLFGPFTTILQSDVVEFVPFVFQILAQMLEQHTSSDLPEAYVDLLPPLLTATLWQQRGNVPALVRLFQSFLARGAQQMVANGQITPVMGIYQQLINSRINDLYGFGLLQSVFEHIPETAIAQYRKPVLTLMLTRMQTGRTDKFVKGFVYFVSYLACIQKQEYPQAVVSAFDEVQPGLFSQLLQGIIAPELAQIPQTQRRVVFAGITRLITEAPAMLQAPNVTSLPSLLRTLLPGILRPSDAIVEQDEQDDMAAFDLEEFGFQTSFSQLAASQPPRKDPSSFAGGDLKAYLLRQLAAACMGHPNVLKSAVEAANSELAAQLVQEMQQAGLSLA</sequence>